<keyword evidence="1" id="KW-0175">Coiled coil</keyword>
<reference evidence="4" key="1">
    <citation type="submission" date="2018-12" db="EMBL/GenBank/DDBJ databases">
        <title>Complete genome sequence of Paenibacillus sp. MBLB1234.</title>
        <authorList>
            <person name="Nam Y.-D."/>
            <person name="Kang J."/>
            <person name="Chung W.-H."/>
            <person name="Park Y.S."/>
        </authorList>
    </citation>
    <scope>NUCLEOTIDE SEQUENCE [LARGE SCALE GENOMIC DNA]</scope>
    <source>
        <strain evidence="4">MBLB1234</strain>
    </source>
</reference>
<dbReference type="KEGG" id="plut:EI981_05710"/>
<dbReference type="Proteomes" id="UP000270678">
    <property type="component" value="Chromosome"/>
</dbReference>
<protein>
    <recommendedName>
        <fullName evidence="5">LXG domain-containing protein</fullName>
    </recommendedName>
</protein>
<proteinExistence type="predicted"/>
<accession>A0A3S9UUK0</accession>
<organism evidence="3 4">
    <name type="scientific">Paenibacillus lutimineralis</name>
    <dbReference type="NCBI Taxonomy" id="2707005"/>
    <lineage>
        <taxon>Bacteria</taxon>
        <taxon>Bacillati</taxon>
        <taxon>Bacillota</taxon>
        <taxon>Bacilli</taxon>
        <taxon>Bacillales</taxon>
        <taxon>Paenibacillaceae</taxon>
        <taxon>Paenibacillus</taxon>
    </lineage>
</organism>
<evidence type="ECO:0000313" key="3">
    <source>
        <dbReference type="EMBL" id="AZS13995.1"/>
    </source>
</evidence>
<evidence type="ECO:0000256" key="2">
    <source>
        <dbReference type="SAM" id="MobiDB-lite"/>
    </source>
</evidence>
<dbReference type="RefSeq" id="WP_126996220.1">
    <property type="nucleotide sequence ID" value="NZ_CP034346.1"/>
</dbReference>
<feature type="coiled-coil region" evidence="1">
    <location>
        <begin position="13"/>
        <end position="84"/>
    </location>
</feature>
<sequence>MYRRCPSIQKIDLDRLDNLAKVVEHLRQTMEQEITGMSKDVNRLLQNTEADYSEYYVRTATQEAASLLREIEMLARRLDDQMHEKVSGLKYAVSQYAQTDKQVEKLAQTQPSSSLFDHKSPFLAAKWSDITGNSLYGPAKSTTSEPFPFPNFLEQLEAFQRQGIMDSLAPFQEDPRIHALLQTMQNQDAFAQKLAQAELTKIAEAFTEIARSQKAYVVYQAYGQREYMESAHQYAEAQRKKLEEMGVSDEWYKEGIDLSYFYQGGFLKACRYNPLKNDRSLLLDDEEIRTLLKQGMLGEVQLDVLRQKYDELEVKVLHRLQLEQQLEEYNRLVAEEDIRKMQQLLKDMNLYHGEITGKYDQELLIAVAGYQYIANNHSTMFAVWRELSGYHDGKEFEVDGLITKELLELANAERGLGYWNDPNVKASGLGVALTAVGVGDGIVSQIWDEGSGLLKQAWSVNPTNPKFWTETIPGYYDLAKAITNGDITLEDIKEALKEGAAEEFVVPFQDIWDLQGKVLSGKASYEESERYGRALVKAFLALTLVEGAVKSGVKISGKLSKQLSELLPKLNGGAVAVTESGVKIQVPNNYRIETPENPNIQRRQYNLDKEEGIEGTGQGNKPNLFDKDGNYTGGRTQKELDDLAGDPSHGGKIRDQGLKEREIGLDLEQQGKLGKIVRDPQGNGGAEFIDTTNNVKWDVKSFVSYPNGHTSPKKGAFTVNNGMKAINKELDKTYNVIVDKRDMIPEHIEQLKEAIEKAGISDRIIWYP</sequence>
<dbReference type="OrthoDB" id="2573657at2"/>
<dbReference type="EMBL" id="CP034346">
    <property type="protein sequence ID" value="AZS13995.1"/>
    <property type="molecule type" value="Genomic_DNA"/>
</dbReference>
<feature type="region of interest" description="Disordered" evidence="2">
    <location>
        <begin position="614"/>
        <end position="658"/>
    </location>
</feature>
<evidence type="ECO:0008006" key="5">
    <source>
        <dbReference type="Google" id="ProtNLM"/>
    </source>
</evidence>
<evidence type="ECO:0000313" key="4">
    <source>
        <dbReference type="Proteomes" id="UP000270678"/>
    </source>
</evidence>
<dbReference type="AlphaFoldDB" id="A0A3S9UUK0"/>
<gene>
    <name evidence="3" type="ORF">EI981_05710</name>
</gene>
<evidence type="ECO:0000256" key="1">
    <source>
        <dbReference type="SAM" id="Coils"/>
    </source>
</evidence>
<name>A0A3S9UUK0_9BACL</name>
<keyword evidence="4" id="KW-1185">Reference proteome</keyword>